<keyword evidence="10 12" id="KW-0539">Nucleus</keyword>
<evidence type="ECO:0000256" key="8">
    <source>
        <dbReference type="ARBA" id="ARBA00022833"/>
    </source>
</evidence>
<keyword evidence="4 12" id="KW-0489">Methyltransferase</keyword>
<dbReference type="PANTHER" id="PTHR46223">
    <property type="entry name" value="HISTONE-LYSINE N-METHYLTRANSFERASE SUV39H"/>
    <property type="match status" value="1"/>
</dbReference>
<dbReference type="Pfam" id="PF05033">
    <property type="entry name" value="Pre-SET"/>
    <property type="match status" value="1"/>
</dbReference>
<dbReference type="InterPro" id="IPR011381">
    <property type="entry name" value="H3-K9_MeTrfase_SUV39H1/2-like"/>
</dbReference>
<feature type="domain" description="SET" evidence="15">
    <location>
        <begin position="304"/>
        <end position="340"/>
    </location>
</feature>
<dbReference type="PANTHER" id="PTHR46223:SF4">
    <property type="entry name" value="HISTONE-LYSINE N-METHYLTRANSFERASE-RELATED"/>
    <property type="match status" value="1"/>
</dbReference>
<keyword evidence="8 12" id="KW-0862">Zinc</keyword>
<reference evidence="18" key="1">
    <citation type="submission" date="2025-08" db="UniProtKB">
        <authorList>
            <consortium name="RefSeq"/>
        </authorList>
    </citation>
    <scope>IDENTIFICATION</scope>
</reference>
<keyword evidence="17" id="KW-1185">Reference proteome</keyword>
<comment type="subcellular location">
    <subcellularLocation>
        <location evidence="2">Chromosome</location>
        <location evidence="2">Centromere</location>
    </subcellularLocation>
    <subcellularLocation>
        <location evidence="1 12">Nucleus</location>
    </subcellularLocation>
</comment>
<dbReference type="PROSITE" id="PS00598">
    <property type="entry name" value="CHROMO_1"/>
    <property type="match status" value="1"/>
</dbReference>
<proteinExistence type="inferred from homology"/>
<accession>A0ABM1EKG0</accession>
<dbReference type="Gene3D" id="2.170.270.10">
    <property type="entry name" value="SET domain"/>
    <property type="match status" value="1"/>
</dbReference>
<evidence type="ECO:0000256" key="12">
    <source>
        <dbReference type="PIRNR" id="PIRNR009343"/>
    </source>
</evidence>
<gene>
    <name evidence="18" type="primary">LOC106813133</name>
</gene>
<evidence type="ECO:0000256" key="11">
    <source>
        <dbReference type="ARBA" id="ARBA00023328"/>
    </source>
</evidence>
<evidence type="ECO:0000256" key="9">
    <source>
        <dbReference type="ARBA" id="ARBA00022853"/>
    </source>
</evidence>
<keyword evidence="6 12" id="KW-0949">S-adenosyl-L-methionine</keyword>
<protein>
    <recommendedName>
        <fullName evidence="12">Histone-lysine N-methyltransferase</fullName>
        <ecNumber evidence="12">2.1.1.355</ecNumber>
    </recommendedName>
</protein>
<evidence type="ECO:0000259" key="16">
    <source>
        <dbReference type="PROSITE" id="PS50867"/>
    </source>
</evidence>
<dbReference type="EC" id="2.1.1.355" evidence="12"/>
<keyword evidence="9 12" id="KW-0156">Chromatin regulator</keyword>
<keyword evidence="5 12" id="KW-0808">Transferase</keyword>
<dbReference type="InterPro" id="IPR050973">
    <property type="entry name" value="H3K9_Histone-Lys_N-MTase"/>
</dbReference>
<feature type="region of interest" description="Disordered" evidence="13">
    <location>
        <begin position="35"/>
        <end position="61"/>
    </location>
</feature>
<evidence type="ECO:0000256" key="10">
    <source>
        <dbReference type="ARBA" id="ARBA00023242"/>
    </source>
</evidence>
<evidence type="ECO:0000256" key="5">
    <source>
        <dbReference type="ARBA" id="ARBA00022679"/>
    </source>
</evidence>
<feature type="domain" description="Pre-SET" evidence="16">
    <location>
        <begin position="240"/>
        <end position="301"/>
    </location>
</feature>
<dbReference type="PROSITE" id="PS50867">
    <property type="entry name" value="PRE_SET"/>
    <property type="match status" value="1"/>
</dbReference>
<dbReference type="InterPro" id="IPR023780">
    <property type="entry name" value="Chromo_domain"/>
</dbReference>
<evidence type="ECO:0000256" key="4">
    <source>
        <dbReference type="ARBA" id="ARBA00022603"/>
    </source>
</evidence>
<evidence type="ECO:0000256" key="6">
    <source>
        <dbReference type="ARBA" id="ARBA00022691"/>
    </source>
</evidence>
<feature type="compositionally biased region" description="Basic and acidic residues" evidence="13">
    <location>
        <begin position="40"/>
        <end position="57"/>
    </location>
</feature>
<dbReference type="PROSITE" id="PS50013">
    <property type="entry name" value="CHROMO_2"/>
    <property type="match status" value="1"/>
</dbReference>
<dbReference type="InterPro" id="IPR023779">
    <property type="entry name" value="Chromodomain_CS"/>
</dbReference>
<dbReference type="InterPro" id="IPR001214">
    <property type="entry name" value="SET_dom"/>
</dbReference>
<keyword evidence="11" id="KW-0137">Centromere</keyword>
<dbReference type="SMART" id="SM00468">
    <property type="entry name" value="PreSET"/>
    <property type="match status" value="1"/>
</dbReference>
<evidence type="ECO:0000256" key="13">
    <source>
        <dbReference type="SAM" id="MobiDB-lite"/>
    </source>
</evidence>
<dbReference type="InterPro" id="IPR000953">
    <property type="entry name" value="Chromo/chromo_shadow_dom"/>
</dbReference>
<keyword evidence="3" id="KW-0158">Chromosome</keyword>
<comment type="similarity">
    <text evidence="12">Belongs to the class V-like SAM-binding methyltransferase superfamily. Histone-lysine methyltransferase family. Suvar3-9 subfamily.</text>
</comment>
<keyword evidence="7 12" id="KW-0479">Metal-binding</keyword>
<evidence type="ECO:0000256" key="3">
    <source>
        <dbReference type="ARBA" id="ARBA00022454"/>
    </source>
</evidence>
<evidence type="ECO:0000259" key="15">
    <source>
        <dbReference type="PROSITE" id="PS50280"/>
    </source>
</evidence>
<dbReference type="InterPro" id="IPR046341">
    <property type="entry name" value="SET_dom_sf"/>
</dbReference>
<comment type="catalytic activity">
    <reaction evidence="12">
        <text>L-lysyl(9)-[histone H3] + 3 S-adenosyl-L-methionine = N(6),N(6),N(6)-trimethyl-L-lysyl(9)-[histone H3] + 3 S-adenosyl-L-homocysteine + 3 H(+)</text>
        <dbReference type="Rhea" id="RHEA:60276"/>
        <dbReference type="Rhea" id="RHEA-COMP:15538"/>
        <dbReference type="Rhea" id="RHEA-COMP:15546"/>
        <dbReference type="ChEBI" id="CHEBI:15378"/>
        <dbReference type="ChEBI" id="CHEBI:29969"/>
        <dbReference type="ChEBI" id="CHEBI:57856"/>
        <dbReference type="ChEBI" id="CHEBI:59789"/>
        <dbReference type="ChEBI" id="CHEBI:61961"/>
        <dbReference type="EC" id="2.1.1.355"/>
    </reaction>
</comment>
<evidence type="ECO:0000259" key="14">
    <source>
        <dbReference type="PROSITE" id="PS50013"/>
    </source>
</evidence>
<dbReference type="SMART" id="SM00298">
    <property type="entry name" value="CHROMO"/>
    <property type="match status" value="1"/>
</dbReference>
<feature type="domain" description="Chromo" evidence="14">
    <location>
        <begin position="79"/>
        <end position="127"/>
    </location>
</feature>
<dbReference type="RefSeq" id="XP_014672681.1">
    <property type="nucleotide sequence ID" value="XM_014817195.1"/>
</dbReference>
<dbReference type="SUPFAM" id="SSF82199">
    <property type="entry name" value="SET domain"/>
    <property type="match status" value="1"/>
</dbReference>
<dbReference type="Proteomes" id="UP000695022">
    <property type="component" value="Unplaced"/>
</dbReference>
<evidence type="ECO:0000313" key="18">
    <source>
        <dbReference type="RefSeq" id="XP_014672681.1"/>
    </source>
</evidence>
<dbReference type="GeneID" id="106813133"/>
<dbReference type="InterPro" id="IPR007728">
    <property type="entry name" value="Pre-SET_dom"/>
</dbReference>
<evidence type="ECO:0000256" key="2">
    <source>
        <dbReference type="ARBA" id="ARBA00004584"/>
    </source>
</evidence>
<dbReference type="PIRSF" id="PIRSF009343">
    <property type="entry name" value="SUV39_SET"/>
    <property type="match status" value="1"/>
</dbReference>
<dbReference type="PROSITE" id="PS50280">
    <property type="entry name" value="SET"/>
    <property type="match status" value="1"/>
</dbReference>
<dbReference type="CDD" id="cd00024">
    <property type="entry name" value="CD_CSD"/>
    <property type="match status" value="1"/>
</dbReference>
<organism evidence="17 18">
    <name type="scientific">Priapulus caudatus</name>
    <name type="common">Priapulid worm</name>
    <dbReference type="NCBI Taxonomy" id="37621"/>
    <lineage>
        <taxon>Eukaryota</taxon>
        <taxon>Metazoa</taxon>
        <taxon>Ecdysozoa</taxon>
        <taxon>Scalidophora</taxon>
        <taxon>Priapulida</taxon>
        <taxon>Priapulimorpha</taxon>
        <taxon>Priapulimorphida</taxon>
        <taxon>Priapulidae</taxon>
        <taxon>Priapulus</taxon>
    </lineage>
</organism>
<evidence type="ECO:0000256" key="1">
    <source>
        <dbReference type="ARBA" id="ARBA00004123"/>
    </source>
</evidence>
<dbReference type="Pfam" id="PF00385">
    <property type="entry name" value="Chromo"/>
    <property type="match status" value="1"/>
</dbReference>
<dbReference type="Gene3D" id="2.40.50.40">
    <property type="match status" value="1"/>
</dbReference>
<dbReference type="InterPro" id="IPR016197">
    <property type="entry name" value="Chromo-like_dom_sf"/>
</dbReference>
<dbReference type="SUPFAM" id="SSF54160">
    <property type="entry name" value="Chromo domain-like"/>
    <property type="match status" value="1"/>
</dbReference>
<name>A0ABM1EKG0_PRICU</name>
<evidence type="ECO:0000313" key="17">
    <source>
        <dbReference type="Proteomes" id="UP000695022"/>
    </source>
</evidence>
<sequence>MAMKKTRLCYVPCLKTLHYLKDKCKADDIIINNEEDYQSDGDHDGDDGYHQGSDKMNDSSQRVIDKTGSVMVDSNQPVYDVETIVDHFNADGQGYYLVKWKGWGKKYNSWEPKENLFCRQLLKEFHRLVAAGIVKLKNSKRKREVEVQLRRQQLKRAKTAASASDGGAPRREHEGKRAVARQALAEWAASINALIAAWPTGGPPVVVVNDVDLEGPPQDFRYIIDYKAGADIGIPTDPLIGCECGDCWEARGGACCAPASGAHFAYTRLGRMRLPRGCPVYECNKRCRCGPECPNRVVQKGPTCKLCIFRTENNRGWGVKTLQRIRKGTFVMEYVGEVCQ</sequence>
<evidence type="ECO:0000256" key="7">
    <source>
        <dbReference type="ARBA" id="ARBA00022723"/>
    </source>
</evidence>